<evidence type="ECO:0000256" key="1">
    <source>
        <dbReference type="ARBA" id="ARBA00006484"/>
    </source>
</evidence>
<evidence type="ECO:0000256" key="3">
    <source>
        <dbReference type="RuleBase" id="RU000363"/>
    </source>
</evidence>
<dbReference type="RefSeq" id="WP_301141863.1">
    <property type="nucleotide sequence ID" value="NZ_JAUHQA010000001.1"/>
</dbReference>
<comment type="caution">
    <text evidence="5">The sequence shown here is derived from an EMBL/GenBank/DDBJ whole genome shotgun (WGS) entry which is preliminary data.</text>
</comment>
<dbReference type="InterPro" id="IPR051687">
    <property type="entry name" value="Peroxisomal_Beta-Oxidation"/>
</dbReference>
<organism evidence="5 6">
    <name type="scientific">Demequina muriae</name>
    <dbReference type="NCBI Taxonomy" id="3051664"/>
    <lineage>
        <taxon>Bacteria</taxon>
        <taxon>Bacillati</taxon>
        <taxon>Actinomycetota</taxon>
        <taxon>Actinomycetes</taxon>
        <taxon>Micrococcales</taxon>
        <taxon>Demequinaceae</taxon>
        <taxon>Demequina</taxon>
    </lineage>
</organism>
<keyword evidence="2" id="KW-0560">Oxidoreductase</keyword>
<evidence type="ECO:0000259" key="4">
    <source>
        <dbReference type="SMART" id="SM00822"/>
    </source>
</evidence>
<dbReference type="InterPro" id="IPR057326">
    <property type="entry name" value="KR_dom"/>
</dbReference>
<feature type="domain" description="Ketoreductase" evidence="4">
    <location>
        <begin position="8"/>
        <end position="215"/>
    </location>
</feature>
<dbReference type="PRINTS" id="PR00081">
    <property type="entry name" value="GDHRDH"/>
</dbReference>
<evidence type="ECO:0000313" key="5">
    <source>
        <dbReference type="EMBL" id="MDN4480467.1"/>
    </source>
</evidence>
<gene>
    <name evidence="5" type="ORF">QQX02_05970</name>
</gene>
<proteinExistence type="inferred from homology"/>
<dbReference type="EMBL" id="JAUHQA010000001">
    <property type="protein sequence ID" value="MDN4480467.1"/>
    <property type="molecule type" value="Genomic_DNA"/>
</dbReference>
<dbReference type="InterPro" id="IPR036291">
    <property type="entry name" value="NAD(P)-bd_dom_sf"/>
</dbReference>
<keyword evidence="6" id="KW-1185">Reference proteome</keyword>
<dbReference type="PANTHER" id="PTHR45024:SF2">
    <property type="entry name" value="SCP2 DOMAIN-CONTAINING PROTEIN"/>
    <property type="match status" value="1"/>
</dbReference>
<evidence type="ECO:0000313" key="6">
    <source>
        <dbReference type="Proteomes" id="UP001172708"/>
    </source>
</evidence>
<dbReference type="SUPFAM" id="SSF51735">
    <property type="entry name" value="NAD(P)-binding Rossmann-fold domains"/>
    <property type="match status" value="1"/>
</dbReference>
<reference evidence="5" key="1">
    <citation type="submission" date="2023-06" db="EMBL/GenBank/DDBJ databases">
        <title>Egi l300058.</title>
        <authorList>
            <person name="Gao L."/>
            <person name="Fang B.-Z."/>
            <person name="Li W.-J."/>
        </authorList>
    </citation>
    <scope>NUCLEOTIDE SEQUENCE</scope>
    <source>
        <strain evidence="5">EGI L300058</strain>
    </source>
</reference>
<protein>
    <submittedName>
        <fullName evidence="5">SDR family NAD(P)-dependent oxidoreductase</fullName>
    </submittedName>
</protein>
<dbReference type="PRINTS" id="PR00080">
    <property type="entry name" value="SDRFAMILY"/>
</dbReference>
<dbReference type="Pfam" id="PF00106">
    <property type="entry name" value="adh_short"/>
    <property type="match status" value="1"/>
</dbReference>
<sequence>MSAPLAGKVAVVTGSGQGIGRDIALCMAEAGAGVITNNRKPGSSLDAFEKTTLSFSDEEREALENVSGDAQTTADEILRRGGEAVPFFGDVGDFEVARRMVETAIETFGRVDIVVNNASSNWVGNFMDMDEDLWDVSVVSKLKGAFNLMHHSLPHMKRQGYGRILNSSSDAFLGLEGYAAYGAANAGLVALTKGAAQDVRAHGITVNAYTPLAKTRAWYNAAATYRLQGVPAEAVEAAAPAAMKRTAEGMVPFLAYLGSDDAADITGHLFRLAADGEIGLWSTPEVVTSIRTDAEAWSMSELRARVPNELLKDVVGASTSLPVGQRDSQS</sequence>
<dbReference type="InterPro" id="IPR002347">
    <property type="entry name" value="SDR_fam"/>
</dbReference>
<dbReference type="PANTHER" id="PTHR45024">
    <property type="entry name" value="DEHYDROGENASES, SHORT CHAIN"/>
    <property type="match status" value="1"/>
</dbReference>
<dbReference type="Gene3D" id="3.40.50.720">
    <property type="entry name" value="NAD(P)-binding Rossmann-like Domain"/>
    <property type="match status" value="1"/>
</dbReference>
<comment type="similarity">
    <text evidence="1 3">Belongs to the short-chain dehydrogenases/reductases (SDR) family.</text>
</comment>
<accession>A0ABT8GGB6</accession>
<dbReference type="SMART" id="SM00822">
    <property type="entry name" value="PKS_KR"/>
    <property type="match status" value="1"/>
</dbReference>
<name>A0ABT8GGB6_9MICO</name>
<dbReference type="Proteomes" id="UP001172708">
    <property type="component" value="Unassembled WGS sequence"/>
</dbReference>
<evidence type="ECO:0000256" key="2">
    <source>
        <dbReference type="ARBA" id="ARBA00023002"/>
    </source>
</evidence>